<dbReference type="InterPro" id="IPR000620">
    <property type="entry name" value="EamA_dom"/>
</dbReference>
<feature type="transmembrane region" description="Helical" evidence="1">
    <location>
        <begin position="37"/>
        <end position="55"/>
    </location>
</feature>
<sequence length="129" mass="13501">MDSYLIALVAGLSGMLGWGVADFFAKKTIDKIGDLKTLIGSQIIGGLFLLAYFLTTGTQIPRVTGTLLFYVTALAILDGAGYLMLYKAFQKGVMSIVSPIGASAAGASALIAVFLFGERLSWLGAGGWL</sequence>
<keyword evidence="1" id="KW-0472">Membrane</keyword>
<keyword evidence="1" id="KW-1133">Transmembrane helix</keyword>
<evidence type="ECO:0000313" key="4">
    <source>
        <dbReference type="Proteomes" id="UP000176682"/>
    </source>
</evidence>
<dbReference type="Proteomes" id="UP000176682">
    <property type="component" value="Unassembled WGS sequence"/>
</dbReference>
<feature type="domain" description="EamA" evidence="2">
    <location>
        <begin position="6"/>
        <end position="124"/>
    </location>
</feature>
<keyword evidence="1" id="KW-0812">Transmembrane</keyword>
<dbReference type="GO" id="GO:0016020">
    <property type="term" value="C:membrane"/>
    <property type="evidence" value="ECO:0007669"/>
    <property type="project" value="InterPro"/>
</dbReference>
<dbReference type="SUPFAM" id="SSF103481">
    <property type="entry name" value="Multidrug resistance efflux transporter EmrE"/>
    <property type="match status" value="1"/>
</dbReference>
<dbReference type="Pfam" id="PF00892">
    <property type="entry name" value="EamA"/>
    <property type="match status" value="1"/>
</dbReference>
<feature type="transmembrane region" description="Helical" evidence="1">
    <location>
        <begin position="6"/>
        <end position="25"/>
    </location>
</feature>
<proteinExistence type="predicted"/>
<feature type="transmembrane region" description="Helical" evidence="1">
    <location>
        <begin position="93"/>
        <end position="116"/>
    </location>
</feature>
<feature type="transmembrane region" description="Helical" evidence="1">
    <location>
        <begin position="67"/>
        <end position="86"/>
    </location>
</feature>
<gene>
    <name evidence="3" type="ORF">A2368_01270</name>
</gene>
<accession>A0A1F5FJL9</accession>
<evidence type="ECO:0000256" key="1">
    <source>
        <dbReference type="SAM" id="Phobius"/>
    </source>
</evidence>
<protein>
    <recommendedName>
        <fullName evidence="2">EamA domain-containing protein</fullName>
    </recommendedName>
</protein>
<dbReference type="EMBL" id="MFAM01000008">
    <property type="protein sequence ID" value="OGD79819.1"/>
    <property type="molecule type" value="Genomic_DNA"/>
</dbReference>
<name>A0A1F5FJL9_9BACT</name>
<reference evidence="3 4" key="1">
    <citation type="journal article" date="2016" name="Nat. Commun.">
        <title>Thousands of microbial genomes shed light on interconnected biogeochemical processes in an aquifer system.</title>
        <authorList>
            <person name="Anantharaman K."/>
            <person name="Brown C.T."/>
            <person name="Hug L.A."/>
            <person name="Sharon I."/>
            <person name="Castelle C.J."/>
            <person name="Probst A.J."/>
            <person name="Thomas B.C."/>
            <person name="Singh A."/>
            <person name="Wilkins M.J."/>
            <person name="Karaoz U."/>
            <person name="Brodie E.L."/>
            <person name="Williams K.H."/>
            <person name="Hubbard S.S."/>
            <person name="Banfield J.F."/>
        </authorList>
    </citation>
    <scope>NUCLEOTIDE SEQUENCE [LARGE SCALE GENOMIC DNA]</scope>
</reference>
<comment type="caution">
    <text evidence="3">The sequence shown here is derived from an EMBL/GenBank/DDBJ whole genome shotgun (WGS) entry which is preliminary data.</text>
</comment>
<dbReference type="AlphaFoldDB" id="A0A1F5FJL9"/>
<dbReference type="InterPro" id="IPR037185">
    <property type="entry name" value="EmrE-like"/>
</dbReference>
<evidence type="ECO:0000313" key="3">
    <source>
        <dbReference type="EMBL" id="OGD79819.1"/>
    </source>
</evidence>
<evidence type="ECO:0000259" key="2">
    <source>
        <dbReference type="Pfam" id="PF00892"/>
    </source>
</evidence>
<organism evidence="3 4">
    <name type="scientific">Candidatus Collierbacteria bacterium RIFOXYB1_FULL_49_13</name>
    <dbReference type="NCBI Taxonomy" id="1817728"/>
    <lineage>
        <taxon>Bacteria</taxon>
        <taxon>Candidatus Collieribacteriota</taxon>
    </lineage>
</organism>